<dbReference type="SMART" id="SM00255">
    <property type="entry name" value="TIR"/>
    <property type="match status" value="1"/>
</dbReference>
<sequence length="181" mass="21106">MSPLLSTSSSNSRKKYDVFLSFRGDDTRKNFTDHLYGALNRSGIVTFRDDPKLEASEEIAPELFKAIQKSWCRVIVFSENYAFSGWCLEELAEIVKQKNDKAHKVFPIFYDGDPSDLRKQKGKVEEAFAKHEERYKEDKDKIQKWRNALTEVANISGWHLNNRHESEFIRDIVKKILAKLC</sequence>
<gene>
    <name evidence="3" type="ORF">E1A91_A11G336000v1</name>
</gene>
<dbReference type="SUPFAM" id="SSF52200">
    <property type="entry name" value="Toll/Interleukin receptor TIR domain"/>
    <property type="match status" value="1"/>
</dbReference>
<organism evidence="3 4">
    <name type="scientific">Gossypium mustelinum</name>
    <name type="common">Cotton</name>
    <name type="synonym">Gossypium caicoense</name>
    <dbReference type="NCBI Taxonomy" id="34275"/>
    <lineage>
        <taxon>Eukaryota</taxon>
        <taxon>Viridiplantae</taxon>
        <taxon>Streptophyta</taxon>
        <taxon>Embryophyta</taxon>
        <taxon>Tracheophyta</taxon>
        <taxon>Spermatophyta</taxon>
        <taxon>Magnoliopsida</taxon>
        <taxon>eudicotyledons</taxon>
        <taxon>Gunneridae</taxon>
        <taxon>Pentapetalae</taxon>
        <taxon>rosids</taxon>
        <taxon>malvids</taxon>
        <taxon>Malvales</taxon>
        <taxon>Malvaceae</taxon>
        <taxon>Malvoideae</taxon>
        <taxon>Gossypium</taxon>
    </lineage>
</organism>
<dbReference type="GO" id="GO:0007165">
    <property type="term" value="P:signal transduction"/>
    <property type="evidence" value="ECO:0007669"/>
    <property type="project" value="InterPro"/>
</dbReference>
<dbReference type="PANTHER" id="PTHR32009">
    <property type="entry name" value="TMV RESISTANCE PROTEIN N-LIKE"/>
    <property type="match status" value="1"/>
</dbReference>
<accession>A0A5D2XEX5</accession>
<dbReference type="InterPro" id="IPR035897">
    <property type="entry name" value="Toll_tir_struct_dom_sf"/>
</dbReference>
<name>A0A5D2XEX5_GOSMU</name>
<dbReference type="PROSITE" id="PS50104">
    <property type="entry name" value="TIR"/>
    <property type="match status" value="1"/>
</dbReference>
<dbReference type="EMBL" id="CM017646">
    <property type="protein sequence ID" value="TYJ12240.1"/>
    <property type="molecule type" value="Genomic_DNA"/>
</dbReference>
<dbReference type="Proteomes" id="UP000323597">
    <property type="component" value="Chromosome A11"/>
</dbReference>
<reference evidence="3 4" key="1">
    <citation type="submission" date="2019-07" db="EMBL/GenBank/DDBJ databases">
        <title>WGS assembly of Gossypium mustelinum.</title>
        <authorList>
            <person name="Chen Z.J."/>
            <person name="Sreedasyam A."/>
            <person name="Ando A."/>
            <person name="Song Q."/>
            <person name="De L."/>
            <person name="Hulse-Kemp A."/>
            <person name="Ding M."/>
            <person name="Ye W."/>
            <person name="Kirkbride R."/>
            <person name="Jenkins J."/>
            <person name="Plott C."/>
            <person name="Lovell J."/>
            <person name="Lin Y.-M."/>
            <person name="Vaughn R."/>
            <person name="Liu B."/>
            <person name="Li W."/>
            <person name="Simpson S."/>
            <person name="Scheffler B."/>
            <person name="Saski C."/>
            <person name="Grover C."/>
            <person name="Hu G."/>
            <person name="Conover J."/>
            <person name="Carlson J."/>
            <person name="Shu S."/>
            <person name="Boston L."/>
            <person name="Williams M."/>
            <person name="Peterson D."/>
            <person name="Mcgee K."/>
            <person name="Jones D."/>
            <person name="Wendel J."/>
            <person name="Stelly D."/>
            <person name="Grimwood J."/>
            <person name="Schmutz J."/>
        </authorList>
    </citation>
    <scope>NUCLEOTIDE SEQUENCE [LARGE SCALE GENOMIC DNA]</scope>
    <source>
        <strain evidence="3">1408120.09</strain>
    </source>
</reference>
<protein>
    <recommendedName>
        <fullName evidence="2">TIR domain-containing protein</fullName>
    </recommendedName>
</protein>
<evidence type="ECO:0000313" key="3">
    <source>
        <dbReference type="EMBL" id="TYJ12240.1"/>
    </source>
</evidence>
<dbReference type="Gene3D" id="3.40.50.10140">
    <property type="entry name" value="Toll/interleukin-1 receptor homology (TIR) domain"/>
    <property type="match status" value="1"/>
</dbReference>
<dbReference type="Pfam" id="PF01582">
    <property type="entry name" value="TIR"/>
    <property type="match status" value="1"/>
</dbReference>
<dbReference type="PANTHER" id="PTHR32009:SF121">
    <property type="entry name" value="SIMILAR TO PART OF DISEASE RESISTANCE PROTEIN-RELATED"/>
    <property type="match status" value="1"/>
</dbReference>
<proteinExistence type="predicted"/>
<evidence type="ECO:0000313" key="4">
    <source>
        <dbReference type="Proteomes" id="UP000323597"/>
    </source>
</evidence>
<dbReference type="InterPro" id="IPR000157">
    <property type="entry name" value="TIR_dom"/>
</dbReference>
<dbReference type="FunFam" id="3.40.50.10140:FF:000007">
    <property type="entry name" value="Disease resistance protein (TIR-NBS-LRR class)"/>
    <property type="match status" value="1"/>
</dbReference>
<feature type="domain" description="TIR" evidence="2">
    <location>
        <begin position="14"/>
        <end position="180"/>
    </location>
</feature>
<keyword evidence="1" id="KW-0520">NAD</keyword>
<evidence type="ECO:0000259" key="2">
    <source>
        <dbReference type="PROSITE" id="PS50104"/>
    </source>
</evidence>
<evidence type="ECO:0000256" key="1">
    <source>
        <dbReference type="ARBA" id="ARBA00023027"/>
    </source>
</evidence>
<dbReference type="AlphaFoldDB" id="A0A5D2XEX5"/>
<keyword evidence="4" id="KW-1185">Reference proteome</keyword>